<dbReference type="KEGG" id="soy:115879173"/>
<feature type="domain" description="HTH CENPB-type" evidence="4">
    <location>
        <begin position="55"/>
        <end position="130"/>
    </location>
</feature>
<dbReference type="Pfam" id="PF03184">
    <property type="entry name" value="DDE_1"/>
    <property type="match status" value="1"/>
</dbReference>
<dbReference type="Pfam" id="PF03221">
    <property type="entry name" value="HTH_Tnp_Tc5"/>
    <property type="match status" value="1"/>
</dbReference>
<evidence type="ECO:0000256" key="2">
    <source>
        <dbReference type="ARBA" id="ARBA00023125"/>
    </source>
</evidence>
<dbReference type="AlphaFoldDB" id="A0A6J2XLG4"/>
<dbReference type="Gene3D" id="1.10.10.60">
    <property type="entry name" value="Homeodomain-like"/>
    <property type="match status" value="1"/>
</dbReference>
<comment type="subcellular location">
    <subcellularLocation>
        <location evidence="1">Nucleus</location>
    </subcellularLocation>
</comment>
<dbReference type="OrthoDB" id="10031330at2759"/>
<evidence type="ECO:0000256" key="3">
    <source>
        <dbReference type="ARBA" id="ARBA00023242"/>
    </source>
</evidence>
<gene>
    <name evidence="6" type="primary">LOC115879173</name>
</gene>
<dbReference type="Gene3D" id="3.30.420.10">
    <property type="entry name" value="Ribonuclease H-like superfamily/Ribonuclease H"/>
    <property type="match status" value="1"/>
</dbReference>
<evidence type="ECO:0000256" key="1">
    <source>
        <dbReference type="ARBA" id="ARBA00004123"/>
    </source>
</evidence>
<dbReference type="InterPro" id="IPR050863">
    <property type="entry name" value="CenT-Element_Derived"/>
</dbReference>
<dbReference type="InterPro" id="IPR004875">
    <property type="entry name" value="DDE_SF_endonuclease_dom"/>
</dbReference>
<dbReference type="PROSITE" id="PS51253">
    <property type="entry name" value="HTH_CENPB"/>
    <property type="match status" value="1"/>
</dbReference>
<accession>A0A6J2XLG4</accession>
<keyword evidence="2" id="KW-0238">DNA-binding</keyword>
<dbReference type="InterPro" id="IPR007889">
    <property type="entry name" value="HTH_Psq"/>
</dbReference>
<reference evidence="6" key="1">
    <citation type="submission" date="2025-08" db="UniProtKB">
        <authorList>
            <consortium name="RefSeq"/>
        </authorList>
    </citation>
    <scope>IDENTIFICATION</scope>
    <source>
        <tissue evidence="6">Gonads</tissue>
    </source>
</reference>
<keyword evidence="3" id="KW-0539">Nucleus</keyword>
<dbReference type="GO" id="GO:0003677">
    <property type="term" value="F:DNA binding"/>
    <property type="evidence" value="ECO:0007669"/>
    <property type="project" value="UniProtKB-KW"/>
</dbReference>
<dbReference type="InterPro" id="IPR006600">
    <property type="entry name" value="HTH_CenpB_DNA-bd_dom"/>
</dbReference>
<dbReference type="RefSeq" id="XP_030751725.1">
    <property type="nucleotide sequence ID" value="XM_030895865.1"/>
</dbReference>
<dbReference type="GO" id="GO:0005634">
    <property type="term" value="C:nucleus"/>
    <property type="evidence" value="ECO:0007669"/>
    <property type="project" value="UniProtKB-SubCell"/>
</dbReference>
<proteinExistence type="predicted"/>
<dbReference type="PANTHER" id="PTHR19303">
    <property type="entry name" value="TRANSPOSON"/>
    <property type="match status" value="1"/>
</dbReference>
<dbReference type="PANTHER" id="PTHR19303:SF74">
    <property type="entry name" value="POGO TRANSPOSABLE ELEMENT WITH KRAB DOMAIN"/>
    <property type="match status" value="1"/>
</dbReference>
<dbReference type="InParanoid" id="A0A6J2XLG4"/>
<evidence type="ECO:0000313" key="5">
    <source>
        <dbReference type="Proteomes" id="UP000504635"/>
    </source>
</evidence>
<keyword evidence="5" id="KW-1185">Reference proteome</keyword>
<protein>
    <submittedName>
        <fullName evidence="6">Jerky protein homolog-like</fullName>
    </submittedName>
</protein>
<dbReference type="GeneID" id="115879173"/>
<dbReference type="Pfam" id="PF05225">
    <property type="entry name" value="HTH_psq"/>
    <property type="match status" value="1"/>
</dbReference>
<dbReference type="Proteomes" id="UP000504635">
    <property type="component" value="Unplaced"/>
</dbReference>
<evidence type="ECO:0000313" key="6">
    <source>
        <dbReference type="RefSeq" id="XP_030751725.1"/>
    </source>
</evidence>
<sequence>MPPIKGKMLSYPEEQMEAAIAAVSAGEAVARAAKTYNVPRATLTYKIKGITPRERRMGPNPILREDEEKVLVTWIFSMAKAGFPIGKDTLLDSVQHLIIDLKRTNPFTNNRPGRKWYESFLRRHPEVAKRTAQNLTISRSSVTKEHLQAWFKEVRIYLDTNGYSSILEDPSRVFNSDETAFFLNPKGGKVLAPKGDKSVYQQVNSDEKECLTVLVTGNAAGQIPPPMVVFRYDRIPKEIAMSIPENWGIGKSESGWMTGETFFEFITNIFHPWLLGNNITLPIILFIDGHASHLNLHTSRFCADNGIILTALFPNATHLIQPMDLAVFRTLKEGWKTKVQQWRIDNHESPVLKKVHFCPLLNTLLQERLTPSILQNGFRKCGLVPWNPQEVTLPLVAGKIESNIKHRATTSKNIDELKQGLQFLEKLF</sequence>
<name>A0A6J2XLG4_SITOR</name>
<evidence type="ECO:0000259" key="4">
    <source>
        <dbReference type="PROSITE" id="PS51253"/>
    </source>
</evidence>
<dbReference type="InterPro" id="IPR009057">
    <property type="entry name" value="Homeodomain-like_sf"/>
</dbReference>
<organism evidence="5 6">
    <name type="scientific">Sitophilus oryzae</name>
    <name type="common">Rice weevil</name>
    <name type="synonym">Curculio oryzae</name>
    <dbReference type="NCBI Taxonomy" id="7048"/>
    <lineage>
        <taxon>Eukaryota</taxon>
        <taxon>Metazoa</taxon>
        <taxon>Ecdysozoa</taxon>
        <taxon>Arthropoda</taxon>
        <taxon>Hexapoda</taxon>
        <taxon>Insecta</taxon>
        <taxon>Pterygota</taxon>
        <taxon>Neoptera</taxon>
        <taxon>Endopterygota</taxon>
        <taxon>Coleoptera</taxon>
        <taxon>Polyphaga</taxon>
        <taxon>Cucujiformia</taxon>
        <taxon>Curculionidae</taxon>
        <taxon>Dryophthorinae</taxon>
        <taxon>Sitophilus</taxon>
    </lineage>
</organism>
<dbReference type="InterPro" id="IPR036397">
    <property type="entry name" value="RNaseH_sf"/>
</dbReference>
<dbReference type="SUPFAM" id="SSF46689">
    <property type="entry name" value="Homeodomain-like"/>
    <property type="match status" value="1"/>
</dbReference>